<dbReference type="AlphaFoldDB" id="A0A8T1RI62"/>
<reference evidence="1" key="1">
    <citation type="submission" date="2020-12" db="EMBL/GenBank/DDBJ databases">
        <title>WGS assembly of Carya illinoinensis cv. Pawnee.</title>
        <authorList>
            <person name="Platts A."/>
            <person name="Shu S."/>
            <person name="Wright S."/>
            <person name="Barry K."/>
            <person name="Edger P."/>
            <person name="Pires J.C."/>
            <person name="Schmutz J."/>
        </authorList>
    </citation>
    <scope>NUCLEOTIDE SEQUENCE</scope>
    <source>
        <tissue evidence="1">Leaf</tissue>
    </source>
</reference>
<reference evidence="2" key="2">
    <citation type="submission" date="2021-01" db="EMBL/GenBank/DDBJ databases">
        <authorList>
            <person name="Lovell J.T."/>
            <person name="Bentley N."/>
            <person name="Bhattarai G."/>
            <person name="Jenkins J.W."/>
            <person name="Sreedasyam A."/>
            <person name="Alarcon Y."/>
            <person name="Bock C."/>
            <person name="Boston L."/>
            <person name="Carlson J."/>
            <person name="Cervantes K."/>
            <person name="Clermont K."/>
            <person name="Krom N."/>
            <person name="Kubenka K."/>
            <person name="Mamidi S."/>
            <person name="Mattison C."/>
            <person name="Monteros M."/>
            <person name="Pisani C."/>
            <person name="Plott C."/>
            <person name="Rajasekar S."/>
            <person name="Rhein H.S."/>
            <person name="Rohla C."/>
            <person name="Song M."/>
            <person name="Hilaire R.S."/>
            <person name="Shu S."/>
            <person name="Wells L."/>
            <person name="Wang X."/>
            <person name="Webber J."/>
            <person name="Heerema R.J."/>
            <person name="Klein P."/>
            <person name="Conner P."/>
            <person name="Grauke L."/>
            <person name="Grimwood J."/>
            <person name="Schmutz J."/>
            <person name="Randall J.J."/>
        </authorList>
    </citation>
    <scope>NUCLEOTIDE SEQUENCE</scope>
    <source>
        <tissue evidence="2">Leaf</tissue>
    </source>
</reference>
<evidence type="ECO:0000313" key="2">
    <source>
        <dbReference type="EMBL" id="KAG6728916.1"/>
    </source>
</evidence>
<name>A0A8T1RI62_CARIL</name>
<dbReference type="EMBL" id="CM031809">
    <property type="protein sequence ID" value="KAG6666023.1"/>
    <property type="molecule type" value="Genomic_DNA"/>
</dbReference>
<sequence length="54" mass="6081">MEVIFLTRVGLYGGGGGDLQHMRRQDSDNTGRAFWYRPSSVWGWTKPLYSACGV</sequence>
<proteinExistence type="predicted"/>
<accession>A0A8T1RI62</accession>
<organism evidence="1 3">
    <name type="scientific">Carya illinoinensis</name>
    <name type="common">Pecan</name>
    <dbReference type="NCBI Taxonomy" id="32201"/>
    <lineage>
        <taxon>Eukaryota</taxon>
        <taxon>Viridiplantae</taxon>
        <taxon>Streptophyta</taxon>
        <taxon>Embryophyta</taxon>
        <taxon>Tracheophyta</taxon>
        <taxon>Spermatophyta</taxon>
        <taxon>Magnoliopsida</taxon>
        <taxon>eudicotyledons</taxon>
        <taxon>Gunneridae</taxon>
        <taxon>Pentapetalae</taxon>
        <taxon>rosids</taxon>
        <taxon>fabids</taxon>
        <taxon>Fagales</taxon>
        <taxon>Juglandaceae</taxon>
        <taxon>Carya</taxon>
    </lineage>
</organism>
<evidence type="ECO:0000313" key="1">
    <source>
        <dbReference type="EMBL" id="KAG6666023.1"/>
    </source>
</evidence>
<keyword evidence="3" id="KW-1185">Reference proteome</keyword>
<comment type="caution">
    <text evidence="1">The sequence shown here is derived from an EMBL/GenBank/DDBJ whole genome shotgun (WGS) entry which is preliminary data.</text>
</comment>
<dbReference type="Proteomes" id="UP000811246">
    <property type="component" value="Chromosome 1"/>
</dbReference>
<evidence type="ECO:0000313" key="3">
    <source>
        <dbReference type="Proteomes" id="UP000811609"/>
    </source>
</evidence>
<gene>
    <name evidence="1" type="ORF">CIPAW_01G001700</name>
    <name evidence="2" type="ORF">I3842_01G001100</name>
</gene>
<protein>
    <submittedName>
        <fullName evidence="1">Uncharacterized protein</fullName>
    </submittedName>
</protein>
<dbReference type="EMBL" id="CM031825">
    <property type="protein sequence ID" value="KAG6728916.1"/>
    <property type="molecule type" value="Genomic_DNA"/>
</dbReference>
<dbReference type="Proteomes" id="UP000811609">
    <property type="component" value="Chromosome 1"/>
</dbReference>